<dbReference type="RefSeq" id="WP_329074949.1">
    <property type="nucleotide sequence ID" value="NZ_CP109495.1"/>
</dbReference>
<name>A0ABZ1ZXX0_STRNV</name>
<accession>A0ABZ1ZXX0</accession>
<organism evidence="2 3">
    <name type="scientific">Streptomyces niveus</name>
    <name type="common">Streptomyces spheroides</name>
    <dbReference type="NCBI Taxonomy" id="193462"/>
    <lineage>
        <taxon>Bacteria</taxon>
        <taxon>Bacillati</taxon>
        <taxon>Actinomycetota</taxon>
        <taxon>Actinomycetes</taxon>
        <taxon>Kitasatosporales</taxon>
        <taxon>Streptomycetaceae</taxon>
        <taxon>Streptomyces</taxon>
    </lineage>
</organism>
<proteinExistence type="predicted"/>
<sequence>MANLADEYGTDVEIYVKALTTTIHADTPTGAPTKLLDLLDQLGLERQEVRTTGPVYTWHEVPDHLDEDAKKQLVSRAVPALLMAGYIVNIPDDLFDPDAFAEAARDIRPPAPGLPETAAPVPPGPPATGATAHQRRGA</sequence>
<evidence type="ECO:0000313" key="3">
    <source>
        <dbReference type="Proteomes" id="UP001432209"/>
    </source>
</evidence>
<evidence type="ECO:0000256" key="1">
    <source>
        <dbReference type="SAM" id="MobiDB-lite"/>
    </source>
</evidence>
<protein>
    <submittedName>
        <fullName evidence="2">Uncharacterized protein</fullName>
    </submittedName>
</protein>
<dbReference type="Proteomes" id="UP001432209">
    <property type="component" value="Chromosome"/>
</dbReference>
<feature type="region of interest" description="Disordered" evidence="1">
    <location>
        <begin position="101"/>
        <end position="138"/>
    </location>
</feature>
<evidence type="ECO:0000313" key="2">
    <source>
        <dbReference type="EMBL" id="WUX51310.1"/>
    </source>
</evidence>
<gene>
    <name evidence="2" type="ORF">OG442_07030</name>
</gene>
<keyword evidence="3" id="KW-1185">Reference proteome</keyword>
<reference evidence="2" key="1">
    <citation type="submission" date="2022-10" db="EMBL/GenBank/DDBJ databases">
        <title>The complete genomes of actinobacterial strains from the NBC collection.</title>
        <authorList>
            <person name="Joergensen T.S."/>
            <person name="Alvarez Arevalo M."/>
            <person name="Sterndorff E.B."/>
            <person name="Faurdal D."/>
            <person name="Vuksanovic O."/>
            <person name="Mourched A.-S."/>
            <person name="Charusanti P."/>
            <person name="Shaw S."/>
            <person name="Blin K."/>
            <person name="Weber T."/>
        </authorList>
    </citation>
    <scope>NUCLEOTIDE SEQUENCE</scope>
    <source>
        <strain evidence="2">NBC_01432</strain>
    </source>
</reference>
<dbReference type="EMBL" id="CP109495">
    <property type="protein sequence ID" value="WUX51310.1"/>
    <property type="molecule type" value="Genomic_DNA"/>
</dbReference>